<keyword evidence="1" id="KW-0812">Transmembrane</keyword>
<accession>F2NYG2</accession>
<feature type="transmembrane region" description="Helical" evidence="1">
    <location>
        <begin position="5"/>
        <end position="27"/>
    </location>
</feature>
<keyword evidence="1" id="KW-0472">Membrane</keyword>
<dbReference type="RefSeq" id="WP_013702711.1">
    <property type="nucleotide sequence ID" value="NC_015386.1"/>
</dbReference>
<dbReference type="Proteomes" id="UP000006852">
    <property type="component" value="Plasmid pTRESU01"/>
</dbReference>
<organism evidence="2 3">
    <name type="scientific">Treponema succinifaciens (strain ATCC 33096 / DSM 2489 / 6091)</name>
    <dbReference type="NCBI Taxonomy" id="869209"/>
    <lineage>
        <taxon>Bacteria</taxon>
        <taxon>Pseudomonadati</taxon>
        <taxon>Spirochaetota</taxon>
        <taxon>Spirochaetia</taxon>
        <taxon>Spirochaetales</taxon>
        <taxon>Treponemataceae</taxon>
        <taxon>Treponema</taxon>
    </lineage>
</organism>
<dbReference type="AlphaFoldDB" id="F2NYG2"/>
<name>F2NYG2_TRES6</name>
<keyword evidence="2" id="KW-0614">Plasmid</keyword>
<dbReference type="Pfam" id="PF11692">
    <property type="entry name" value="DUF3289"/>
    <property type="match status" value="1"/>
</dbReference>
<gene>
    <name evidence="2" type="ordered locus">Tresu_2599</name>
</gene>
<evidence type="ECO:0000313" key="2">
    <source>
        <dbReference type="EMBL" id="AEB15461.1"/>
    </source>
</evidence>
<sequence length="284" mass="32922">MKKRIILYSSILAVLLFIILIVGNFFYNFNALAVDTIELPQNDKTDSEILKLGKAFKYTIDEYNKILTRELYLANPSGFMNCKIGELLHICSMRDLLQTCSIFNFEMRKANDDLVNHFITGNGGGEFTSPILTNEVRKNKSTKNYVNFAVTTIKKYLKKYNGDIYELIKDNSINNEFQMNATFPKFENPFTGLMIAIHVTHGNNIKITNTKIENNVLKCKLEFDIFDHYGLNSDDLNCSKIKIKFKDLAGFRAWYYLQHSVNYKGKFKPFITHAIFYEDLEIKL</sequence>
<dbReference type="KEGG" id="tsu:Tresu_2599"/>
<geneLocation type="plasmid" evidence="2 3">
    <name>pTRESU01</name>
</geneLocation>
<dbReference type="InterPro" id="IPR017483">
    <property type="entry name" value="CHP03034"/>
</dbReference>
<dbReference type="OrthoDB" id="612868at2"/>
<dbReference type="EMBL" id="CP002632">
    <property type="protein sequence ID" value="AEB15461.1"/>
    <property type="molecule type" value="Genomic_DNA"/>
</dbReference>
<proteinExistence type="predicted"/>
<protein>
    <submittedName>
        <fullName evidence="2">Uncharacterized protein</fullName>
    </submittedName>
</protein>
<evidence type="ECO:0000256" key="1">
    <source>
        <dbReference type="SAM" id="Phobius"/>
    </source>
</evidence>
<keyword evidence="1" id="KW-1133">Transmembrane helix</keyword>
<keyword evidence="3" id="KW-1185">Reference proteome</keyword>
<reference evidence="3" key="1">
    <citation type="submission" date="2011-04" db="EMBL/GenBank/DDBJ databases">
        <title>The complete genome of plasmid of Treponema succinifaciens DSM 2489.</title>
        <authorList>
            <person name="Lucas S."/>
            <person name="Copeland A."/>
            <person name="Lapidus A."/>
            <person name="Bruce D."/>
            <person name="Goodwin L."/>
            <person name="Pitluck S."/>
            <person name="Peters L."/>
            <person name="Kyrpides N."/>
            <person name="Mavromatis K."/>
            <person name="Ivanova N."/>
            <person name="Ovchinnikova G."/>
            <person name="Teshima H."/>
            <person name="Detter J.C."/>
            <person name="Tapia R."/>
            <person name="Han C."/>
            <person name="Land M."/>
            <person name="Hauser L."/>
            <person name="Markowitz V."/>
            <person name="Cheng J.-F."/>
            <person name="Hugenholtz P."/>
            <person name="Woyke T."/>
            <person name="Wu D."/>
            <person name="Gronow S."/>
            <person name="Wellnitz S."/>
            <person name="Brambilla E."/>
            <person name="Klenk H.-P."/>
            <person name="Eisen J.A."/>
        </authorList>
    </citation>
    <scope>NUCLEOTIDE SEQUENCE [LARGE SCALE GENOMIC DNA]</scope>
    <source>
        <strain evidence="3">ATCC 33096 / DSM 2489 / 6091</strain>
        <plasmid evidence="3">Plasmid pTRESU01</plasmid>
    </source>
</reference>
<dbReference type="GeneID" id="302999704"/>
<dbReference type="HOGENOM" id="CLU_979840_0_0_12"/>
<evidence type="ECO:0000313" key="3">
    <source>
        <dbReference type="Proteomes" id="UP000006852"/>
    </source>
</evidence>